<dbReference type="RefSeq" id="WP_063361257.1">
    <property type="nucleotide sequence ID" value="NZ_AUXZ01000067.1"/>
</dbReference>
<dbReference type="PATRIC" id="fig|1365251.3.peg.1670"/>
<evidence type="ECO:0000313" key="1">
    <source>
        <dbReference type="EMBL" id="KZN51611.1"/>
    </source>
</evidence>
<gene>
    <name evidence="1" type="ORF">N476_12345</name>
</gene>
<proteinExistence type="predicted"/>
<name>A0A167F435_9GAMM</name>
<evidence type="ECO:0000313" key="2">
    <source>
        <dbReference type="Proteomes" id="UP000076503"/>
    </source>
</evidence>
<comment type="caution">
    <text evidence="1">The sequence shown here is derived from an EMBL/GenBank/DDBJ whole genome shotgun (WGS) entry which is preliminary data.</text>
</comment>
<accession>A0A167F435</accession>
<dbReference type="Proteomes" id="UP000076503">
    <property type="component" value="Unassembled WGS sequence"/>
</dbReference>
<organism evidence="1 2">
    <name type="scientific">Pseudoalteromonas luteoviolacea H33</name>
    <dbReference type="NCBI Taxonomy" id="1365251"/>
    <lineage>
        <taxon>Bacteria</taxon>
        <taxon>Pseudomonadati</taxon>
        <taxon>Pseudomonadota</taxon>
        <taxon>Gammaproteobacteria</taxon>
        <taxon>Alteromonadales</taxon>
        <taxon>Pseudoalteromonadaceae</taxon>
        <taxon>Pseudoalteromonas</taxon>
    </lineage>
</organism>
<dbReference type="EMBL" id="AUXZ01000067">
    <property type="protein sequence ID" value="KZN51611.1"/>
    <property type="molecule type" value="Genomic_DNA"/>
</dbReference>
<sequence length="62" mass="6721">MLKKPKLKSLIENSQSIAQDVTPKVAGGGFYDYDTFGCNTARHTVDRCVVTGTDHQTGSQTC</sequence>
<dbReference type="AlphaFoldDB" id="A0A167F435"/>
<reference evidence="1 2" key="1">
    <citation type="submission" date="2013-07" db="EMBL/GenBank/DDBJ databases">
        <title>Comparative Genomic and Metabolomic Analysis of Twelve Strains of Pseudoalteromonas luteoviolacea.</title>
        <authorList>
            <person name="Vynne N.G."/>
            <person name="Mansson M."/>
            <person name="Gram L."/>
        </authorList>
    </citation>
    <scope>NUCLEOTIDE SEQUENCE [LARGE SCALE GENOMIC DNA]</scope>
    <source>
        <strain evidence="1 2">H33</strain>
    </source>
</reference>
<protein>
    <submittedName>
        <fullName evidence="1">Uncharacterized protein</fullName>
    </submittedName>
</protein>